<accession>A0A2Z6P8V0</accession>
<dbReference type="GO" id="GO:0008422">
    <property type="term" value="F:beta-glucosidase activity"/>
    <property type="evidence" value="ECO:0007669"/>
    <property type="project" value="TreeGrafter"/>
</dbReference>
<dbReference type="InterPro" id="IPR001360">
    <property type="entry name" value="Glyco_hydro_1"/>
</dbReference>
<dbReference type="OrthoDB" id="65569at2759"/>
<proteinExistence type="inferred from homology"/>
<evidence type="ECO:0008006" key="8">
    <source>
        <dbReference type="Google" id="ProtNLM"/>
    </source>
</evidence>
<dbReference type="AlphaFoldDB" id="A0A2Z6P8V0"/>
<protein>
    <recommendedName>
        <fullName evidence="8">Beta-glucosidase</fullName>
    </recommendedName>
</protein>
<dbReference type="Pfam" id="PF00232">
    <property type="entry name" value="Glyco_hydro_1"/>
    <property type="match status" value="1"/>
</dbReference>
<dbReference type="InterPro" id="IPR033132">
    <property type="entry name" value="GH_1_N_CS"/>
</dbReference>
<evidence type="ECO:0000256" key="5">
    <source>
        <dbReference type="SAM" id="SignalP"/>
    </source>
</evidence>
<dbReference type="FunFam" id="3.20.20.80:FF:000020">
    <property type="entry name" value="Beta-glucosidase 12"/>
    <property type="match status" value="1"/>
</dbReference>
<evidence type="ECO:0000256" key="3">
    <source>
        <dbReference type="ARBA" id="ARBA00023295"/>
    </source>
</evidence>
<evidence type="ECO:0000313" key="6">
    <source>
        <dbReference type="EMBL" id="GAU39057.1"/>
    </source>
</evidence>
<comment type="similarity">
    <text evidence="1 4">Belongs to the glycosyl hydrolase 1 family.</text>
</comment>
<keyword evidence="2" id="KW-0378">Hydrolase</keyword>
<dbReference type="PROSITE" id="PS00653">
    <property type="entry name" value="GLYCOSYL_HYDROL_F1_2"/>
    <property type="match status" value="1"/>
</dbReference>
<reference evidence="7" key="1">
    <citation type="journal article" date="2017" name="Front. Plant Sci.">
        <title>Climate Clever Clovers: New Paradigm to Reduce the Environmental Footprint of Ruminants by Breeding Low Methanogenic Forages Utilizing Haplotype Variation.</title>
        <authorList>
            <person name="Kaur P."/>
            <person name="Appels R."/>
            <person name="Bayer P.E."/>
            <person name="Keeble-Gagnere G."/>
            <person name="Wang J."/>
            <person name="Hirakawa H."/>
            <person name="Shirasawa K."/>
            <person name="Vercoe P."/>
            <person name="Stefanova K."/>
            <person name="Durmic Z."/>
            <person name="Nichols P."/>
            <person name="Revell C."/>
            <person name="Isobe S.N."/>
            <person name="Edwards D."/>
            <person name="Erskine W."/>
        </authorList>
    </citation>
    <scope>NUCLEOTIDE SEQUENCE [LARGE SCALE GENOMIC DNA]</scope>
    <source>
        <strain evidence="7">cv. Daliak</strain>
    </source>
</reference>
<gene>
    <name evidence="6" type="ORF">TSUD_396620</name>
</gene>
<organism evidence="6 7">
    <name type="scientific">Trifolium subterraneum</name>
    <name type="common">Subterranean clover</name>
    <dbReference type="NCBI Taxonomy" id="3900"/>
    <lineage>
        <taxon>Eukaryota</taxon>
        <taxon>Viridiplantae</taxon>
        <taxon>Streptophyta</taxon>
        <taxon>Embryophyta</taxon>
        <taxon>Tracheophyta</taxon>
        <taxon>Spermatophyta</taxon>
        <taxon>Magnoliopsida</taxon>
        <taxon>eudicotyledons</taxon>
        <taxon>Gunneridae</taxon>
        <taxon>Pentapetalae</taxon>
        <taxon>rosids</taxon>
        <taxon>fabids</taxon>
        <taxon>Fabales</taxon>
        <taxon>Fabaceae</taxon>
        <taxon>Papilionoideae</taxon>
        <taxon>50 kb inversion clade</taxon>
        <taxon>NPAAA clade</taxon>
        <taxon>Hologalegina</taxon>
        <taxon>IRL clade</taxon>
        <taxon>Trifolieae</taxon>
        <taxon>Trifolium</taxon>
    </lineage>
</organism>
<dbReference type="InterPro" id="IPR017853">
    <property type="entry name" value="GH"/>
</dbReference>
<name>A0A2Z6P8V0_TRISU</name>
<dbReference type="SUPFAM" id="SSF51445">
    <property type="entry name" value="(Trans)glycosidases"/>
    <property type="match status" value="1"/>
</dbReference>
<dbReference type="GO" id="GO:0005975">
    <property type="term" value="P:carbohydrate metabolic process"/>
    <property type="evidence" value="ECO:0007669"/>
    <property type="project" value="InterPro"/>
</dbReference>
<feature type="chain" id="PRO_5016387900" description="Beta-glucosidase" evidence="5">
    <location>
        <begin position="24"/>
        <end position="454"/>
    </location>
</feature>
<dbReference type="Gene3D" id="3.20.20.80">
    <property type="entry name" value="Glycosidases"/>
    <property type="match status" value="1"/>
</dbReference>
<sequence>MDFILGIFVLFIVSSSTITCTNAVDVSTIQFIGNLSRTDFPGDFIFGAGSAAYQVEGAAFQGGKGPSIWDTYANDHPERIRDGSSADISIDQYHRFKEDVKIAKDQNLDSYRFSISWPRILPKGKLSGGINQEGIAYYNNLINELLHHGIIPFVTLFHWDLPQVLQDEYGGFLSYQIVDDFQDYADLCFNEFGDRVKYWVTLNEPWFFTNGGYAMGTTAPGRCSDLTCLGGDSGTEPYIVTHNQILAHAKAIHVYKTKYQANQNGQIGITLVTNWFMPLKDNDVADQKAAERALDFQFGWFMEPLTTGDYPKSMRTIVKNRLPKFTELQSREVNGSFDFIGLNYYSSSYINHKPPPANAKPSFTTDPMTETSFEKNGIPLGPRAASIWIYAYPRGLRELLLHIKNKYDNPPVYIHENGMNEFNDATLSLEEALLDTYRIDYLYRHFYYMLSAIK</sequence>
<keyword evidence="5" id="KW-0732">Signal</keyword>
<evidence type="ECO:0000256" key="4">
    <source>
        <dbReference type="RuleBase" id="RU003690"/>
    </source>
</evidence>
<evidence type="ECO:0000256" key="1">
    <source>
        <dbReference type="ARBA" id="ARBA00010838"/>
    </source>
</evidence>
<dbReference type="Proteomes" id="UP000242715">
    <property type="component" value="Unassembled WGS sequence"/>
</dbReference>
<dbReference type="PANTHER" id="PTHR10353:SF137">
    <property type="entry name" value="MYROSINASE 3-RELATED"/>
    <property type="match status" value="1"/>
</dbReference>
<dbReference type="EMBL" id="DF973742">
    <property type="protein sequence ID" value="GAU39057.1"/>
    <property type="molecule type" value="Genomic_DNA"/>
</dbReference>
<evidence type="ECO:0000313" key="7">
    <source>
        <dbReference type="Proteomes" id="UP000242715"/>
    </source>
</evidence>
<keyword evidence="3" id="KW-0326">Glycosidase</keyword>
<keyword evidence="7" id="KW-1185">Reference proteome</keyword>
<evidence type="ECO:0000256" key="2">
    <source>
        <dbReference type="ARBA" id="ARBA00022801"/>
    </source>
</evidence>
<dbReference type="PRINTS" id="PR00131">
    <property type="entry name" value="GLHYDRLASE1"/>
</dbReference>
<feature type="signal peptide" evidence="5">
    <location>
        <begin position="1"/>
        <end position="23"/>
    </location>
</feature>
<dbReference type="PANTHER" id="PTHR10353">
    <property type="entry name" value="GLYCOSYL HYDROLASE"/>
    <property type="match status" value="1"/>
</dbReference>